<dbReference type="KEGG" id="halu:HUG12_14830"/>
<evidence type="ECO:0000259" key="1">
    <source>
        <dbReference type="Pfam" id="PF18545"/>
    </source>
</evidence>
<dbReference type="GeneID" id="56038759"/>
<keyword evidence="3" id="KW-1185">Reference proteome</keyword>
<name>A0A7D5LCT8_9EURY</name>
<dbReference type="Proteomes" id="UP000509626">
    <property type="component" value="Chromosome"/>
</dbReference>
<dbReference type="OrthoDB" id="199137at2157"/>
<dbReference type="InterPro" id="IPR040624">
    <property type="entry name" value="HalOD1"/>
</dbReference>
<reference evidence="2 3" key="1">
    <citation type="submission" date="2020-06" db="EMBL/GenBank/DDBJ databases">
        <title>NJ-3-1, isolated from saline soil.</title>
        <authorList>
            <person name="Cui H.L."/>
            <person name="Shi X."/>
        </authorList>
    </citation>
    <scope>NUCLEOTIDE SEQUENCE [LARGE SCALE GENOMIC DNA]</scope>
    <source>
        <strain evidence="2 3">NJ-3-1</strain>
    </source>
</reference>
<sequence>MTTPSTRVVEAVAEFRDVDPAELPPLYDVVDPDALDALFDSTGTSSSRREGTVEFVYAGIFVRVDASGGVELTSAADPE</sequence>
<proteinExistence type="predicted"/>
<dbReference type="AlphaFoldDB" id="A0A7D5LCT8"/>
<dbReference type="EMBL" id="CP058579">
    <property type="protein sequence ID" value="QLG62935.1"/>
    <property type="molecule type" value="Genomic_DNA"/>
</dbReference>
<dbReference type="RefSeq" id="WP_179269520.1">
    <property type="nucleotide sequence ID" value="NZ_CP058579.1"/>
</dbReference>
<organism evidence="2 3">
    <name type="scientific">Halorarum salinum</name>
    <dbReference type="NCBI Taxonomy" id="2743089"/>
    <lineage>
        <taxon>Archaea</taxon>
        <taxon>Methanobacteriati</taxon>
        <taxon>Methanobacteriota</taxon>
        <taxon>Stenosarchaea group</taxon>
        <taxon>Halobacteria</taxon>
        <taxon>Halobacteriales</taxon>
        <taxon>Haloferacaceae</taxon>
        <taxon>Halorarum</taxon>
    </lineage>
</organism>
<accession>A0A7D5LCT8</accession>
<dbReference type="Pfam" id="PF18545">
    <property type="entry name" value="HalOD1"/>
    <property type="match status" value="1"/>
</dbReference>
<evidence type="ECO:0000313" key="3">
    <source>
        <dbReference type="Proteomes" id="UP000509626"/>
    </source>
</evidence>
<feature type="domain" description="Halobacterial output" evidence="1">
    <location>
        <begin position="2"/>
        <end position="73"/>
    </location>
</feature>
<gene>
    <name evidence="2" type="ORF">HUG12_14830</name>
</gene>
<protein>
    <recommendedName>
        <fullName evidence="1">Halobacterial output domain-containing protein</fullName>
    </recommendedName>
</protein>
<evidence type="ECO:0000313" key="2">
    <source>
        <dbReference type="EMBL" id="QLG62935.1"/>
    </source>
</evidence>